<reference evidence="1" key="1">
    <citation type="submission" date="2022-08" db="EMBL/GenBank/DDBJ databases">
        <authorList>
            <consortium name="DOE Joint Genome Institute"/>
            <person name="Min B."/>
            <person name="Riley R."/>
            <person name="Sierra-Patev S."/>
            <person name="Naranjo-Ortiz M."/>
            <person name="Looney B."/>
            <person name="Konkel Z."/>
            <person name="Slot J.C."/>
            <person name="Sakamoto Y."/>
            <person name="Steenwyk J.L."/>
            <person name="Rokas A."/>
            <person name="Carro J."/>
            <person name="Camarero S."/>
            <person name="Ferreira P."/>
            <person name="Molpeceres G."/>
            <person name="Ruiz-Duenas F.J."/>
            <person name="Serrano A."/>
            <person name="Henrissat B."/>
            <person name="Drula E."/>
            <person name="Hughes K.W."/>
            <person name="Mata J.L."/>
            <person name="Ishikawa N.K."/>
            <person name="Vargas-Isla R."/>
            <person name="Ushijima S."/>
            <person name="Smith C.A."/>
            <person name="Ahrendt S."/>
            <person name="Andreopoulos W."/>
            <person name="He G."/>
            <person name="Labutti K."/>
            <person name="Lipzen A."/>
            <person name="Ng V."/>
            <person name="Sandor L."/>
            <person name="Barry K."/>
            <person name="Martinez A.T."/>
            <person name="Xiao Y."/>
            <person name="Gibbons J.G."/>
            <person name="Terashima K."/>
            <person name="Hibbett D.S."/>
            <person name="Grigoriev I.V."/>
        </authorList>
    </citation>
    <scope>NUCLEOTIDE SEQUENCE</scope>
    <source>
        <strain evidence="1">TFB9207</strain>
    </source>
</reference>
<organism evidence="1 2">
    <name type="scientific">Lentinula raphanica</name>
    <dbReference type="NCBI Taxonomy" id="153919"/>
    <lineage>
        <taxon>Eukaryota</taxon>
        <taxon>Fungi</taxon>
        <taxon>Dikarya</taxon>
        <taxon>Basidiomycota</taxon>
        <taxon>Agaricomycotina</taxon>
        <taxon>Agaricomycetes</taxon>
        <taxon>Agaricomycetidae</taxon>
        <taxon>Agaricales</taxon>
        <taxon>Marasmiineae</taxon>
        <taxon>Omphalotaceae</taxon>
        <taxon>Lentinula</taxon>
    </lineage>
</organism>
<sequence>MHLLLSLPNELLHPVIDYIAYTPRPPSSRSKSPFKCASPELLALSAVNSRLRRVCLPFVFANVRIRDDMDVQQPENTVLILFAKFTRVLVIPTLSQAGDQIISQILPQLEQLFDVELRDCRDRTNLLRTILEHPTVTSVFVDRLPHESMCNYDLSKVVPGHTNLCEPFP</sequence>
<accession>A0AA38P5A9</accession>
<dbReference type="Proteomes" id="UP001163846">
    <property type="component" value="Unassembled WGS sequence"/>
</dbReference>
<dbReference type="AlphaFoldDB" id="A0AA38P5A9"/>
<protein>
    <submittedName>
        <fullName evidence="1">Uncharacterized protein</fullName>
    </submittedName>
</protein>
<proteinExistence type="predicted"/>
<comment type="caution">
    <text evidence="1">The sequence shown here is derived from an EMBL/GenBank/DDBJ whole genome shotgun (WGS) entry which is preliminary data.</text>
</comment>
<evidence type="ECO:0000313" key="1">
    <source>
        <dbReference type="EMBL" id="KAJ3836471.1"/>
    </source>
</evidence>
<gene>
    <name evidence="1" type="ORF">F5878DRAFT_726750</name>
</gene>
<keyword evidence="2" id="KW-1185">Reference proteome</keyword>
<evidence type="ECO:0000313" key="2">
    <source>
        <dbReference type="Proteomes" id="UP001163846"/>
    </source>
</evidence>
<dbReference type="EMBL" id="MU806317">
    <property type="protein sequence ID" value="KAJ3836471.1"/>
    <property type="molecule type" value="Genomic_DNA"/>
</dbReference>
<name>A0AA38P5A9_9AGAR</name>